<dbReference type="EC" id="4.2.99.18" evidence="3"/>
<dbReference type="Gene3D" id="1.10.1670.10">
    <property type="entry name" value="Helix-hairpin-Helix base-excision DNA repair enzymes (C-terminal)"/>
    <property type="match status" value="1"/>
</dbReference>
<dbReference type="CDD" id="cd00056">
    <property type="entry name" value="ENDO3c"/>
    <property type="match status" value="1"/>
</dbReference>
<evidence type="ECO:0000256" key="1">
    <source>
        <dbReference type="ARBA" id="ARBA00001966"/>
    </source>
</evidence>
<dbReference type="PIRSF" id="PIRSF001435">
    <property type="entry name" value="Nth"/>
    <property type="match status" value="1"/>
</dbReference>
<dbReference type="GO" id="GO:0046872">
    <property type="term" value="F:metal ion binding"/>
    <property type="evidence" value="ECO:0007669"/>
    <property type="project" value="UniProtKB-KW"/>
</dbReference>
<dbReference type="GO" id="GO:0000703">
    <property type="term" value="F:oxidized pyrimidine nucleobase lesion DNA N-glycosylase activity"/>
    <property type="evidence" value="ECO:0007669"/>
    <property type="project" value="TreeGrafter"/>
</dbReference>
<keyword evidence="8" id="KW-0809">Transit peptide</keyword>
<dbReference type="SMART" id="SM00478">
    <property type="entry name" value="ENDO3c"/>
    <property type="match status" value="1"/>
</dbReference>
<comment type="cofactor">
    <cofactor evidence="1">
        <name>[4Fe-4S] cluster</name>
        <dbReference type="ChEBI" id="CHEBI:49883"/>
    </cofactor>
</comment>
<evidence type="ECO:0000256" key="5">
    <source>
        <dbReference type="ARBA" id="ARBA00022723"/>
    </source>
</evidence>
<reference evidence="16" key="1">
    <citation type="submission" date="2019-09" db="EMBL/GenBank/DDBJ databases">
        <authorList>
            <person name="Needham M D."/>
        </authorList>
    </citation>
    <scope>NUCLEOTIDE SEQUENCE</scope>
</reference>
<keyword evidence="4" id="KW-0004">4Fe-4S</keyword>
<dbReference type="InterPro" id="IPR000445">
    <property type="entry name" value="HhH_motif"/>
</dbReference>
<dbReference type="InterPro" id="IPR011257">
    <property type="entry name" value="DNA_glycosylase"/>
</dbReference>
<organism evidence="16">
    <name type="scientific">seawater metagenome</name>
    <dbReference type="NCBI Taxonomy" id="1561972"/>
    <lineage>
        <taxon>unclassified sequences</taxon>
        <taxon>metagenomes</taxon>
        <taxon>ecological metagenomes</taxon>
    </lineage>
</organism>
<evidence type="ECO:0000256" key="13">
    <source>
        <dbReference type="ARBA" id="ARBA00023295"/>
    </source>
</evidence>
<dbReference type="PANTHER" id="PTHR43286:SF1">
    <property type="entry name" value="ENDONUCLEASE III-LIKE PROTEIN 1"/>
    <property type="match status" value="1"/>
</dbReference>
<comment type="catalytic activity">
    <reaction evidence="14">
        <text>2'-deoxyribonucleotide-(2'-deoxyribose 5'-phosphate)-2'-deoxyribonucleotide-DNA = a 3'-end 2'-deoxyribonucleotide-(2,3-dehydro-2,3-deoxyribose 5'-phosphate)-DNA + a 5'-end 5'-phospho-2'-deoxyribonucleoside-DNA + H(+)</text>
        <dbReference type="Rhea" id="RHEA:66592"/>
        <dbReference type="Rhea" id="RHEA-COMP:13180"/>
        <dbReference type="Rhea" id="RHEA-COMP:16897"/>
        <dbReference type="Rhea" id="RHEA-COMP:17067"/>
        <dbReference type="ChEBI" id="CHEBI:15378"/>
        <dbReference type="ChEBI" id="CHEBI:136412"/>
        <dbReference type="ChEBI" id="CHEBI:157695"/>
        <dbReference type="ChEBI" id="CHEBI:167181"/>
        <dbReference type="EC" id="4.2.99.18"/>
    </reaction>
</comment>
<dbReference type="InterPro" id="IPR004036">
    <property type="entry name" value="Endonuclease-III-like_CS2"/>
</dbReference>
<dbReference type="InterPro" id="IPR003651">
    <property type="entry name" value="Endonuclease3_FeS-loop_motif"/>
</dbReference>
<dbReference type="SUPFAM" id="SSF48150">
    <property type="entry name" value="DNA-glycosylase"/>
    <property type="match status" value="1"/>
</dbReference>
<keyword evidence="12" id="KW-0456">Lyase</keyword>
<evidence type="ECO:0000313" key="16">
    <source>
        <dbReference type="EMBL" id="VVU95463.1"/>
    </source>
</evidence>
<dbReference type="Pfam" id="PF00633">
    <property type="entry name" value="HHH"/>
    <property type="match status" value="1"/>
</dbReference>
<dbReference type="Pfam" id="PF00730">
    <property type="entry name" value="HhH-GPD"/>
    <property type="match status" value="1"/>
</dbReference>
<evidence type="ECO:0000256" key="2">
    <source>
        <dbReference type="ARBA" id="ARBA00008343"/>
    </source>
</evidence>
<proteinExistence type="inferred from homology"/>
<dbReference type="GO" id="GO:0051539">
    <property type="term" value="F:4 iron, 4 sulfur cluster binding"/>
    <property type="evidence" value="ECO:0007669"/>
    <property type="project" value="UniProtKB-KW"/>
</dbReference>
<dbReference type="GO" id="GO:0140078">
    <property type="term" value="F:class I DNA-(apurinic or apyrimidinic site) endonuclease activity"/>
    <property type="evidence" value="ECO:0007669"/>
    <property type="project" value="UniProtKB-EC"/>
</dbReference>
<keyword evidence="10" id="KW-0411">Iron-sulfur</keyword>
<evidence type="ECO:0000256" key="10">
    <source>
        <dbReference type="ARBA" id="ARBA00023014"/>
    </source>
</evidence>
<evidence type="ECO:0000256" key="14">
    <source>
        <dbReference type="ARBA" id="ARBA00044632"/>
    </source>
</evidence>
<dbReference type="HAMAP" id="MF_03183">
    <property type="entry name" value="Endonuclease_III_Nth"/>
    <property type="match status" value="1"/>
</dbReference>
<dbReference type="Gene3D" id="1.10.340.30">
    <property type="entry name" value="Hypothetical protein, domain 2"/>
    <property type="match status" value="1"/>
</dbReference>
<evidence type="ECO:0000256" key="3">
    <source>
        <dbReference type="ARBA" id="ARBA00012720"/>
    </source>
</evidence>
<dbReference type="EMBL" id="CABVLZ010000004">
    <property type="protein sequence ID" value="VVU95463.1"/>
    <property type="molecule type" value="Genomic_DNA"/>
</dbReference>
<evidence type="ECO:0000256" key="6">
    <source>
        <dbReference type="ARBA" id="ARBA00022763"/>
    </source>
</evidence>
<dbReference type="PROSITE" id="PS00764">
    <property type="entry name" value="ENDONUCLEASE_III_1"/>
    <property type="match status" value="1"/>
</dbReference>
<keyword evidence="11" id="KW-0234">DNA repair</keyword>
<keyword evidence="6" id="KW-0227">DNA damage</keyword>
<dbReference type="InterPro" id="IPR030841">
    <property type="entry name" value="NTH1"/>
</dbReference>
<evidence type="ECO:0000256" key="11">
    <source>
        <dbReference type="ARBA" id="ARBA00023204"/>
    </source>
</evidence>
<gene>
    <name evidence="16" type="ORF">CPAV1605_1214</name>
</gene>
<evidence type="ECO:0000256" key="7">
    <source>
        <dbReference type="ARBA" id="ARBA00022801"/>
    </source>
</evidence>
<evidence type="ECO:0000259" key="15">
    <source>
        <dbReference type="SMART" id="SM00478"/>
    </source>
</evidence>
<dbReference type="GO" id="GO:0003677">
    <property type="term" value="F:DNA binding"/>
    <property type="evidence" value="ECO:0007669"/>
    <property type="project" value="InterPro"/>
</dbReference>
<keyword evidence="13" id="KW-0326">Glycosidase</keyword>
<keyword evidence="5" id="KW-0479">Metal-binding</keyword>
<keyword evidence="9" id="KW-0408">Iron</keyword>
<dbReference type="GO" id="GO:0006289">
    <property type="term" value="P:nucleotide-excision repair"/>
    <property type="evidence" value="ECO:0007669"/>
    <property type="project" value="TreeGrafter"/>
</dbReference>
<dbReference type="FunFam" id="1.10.340.30:FF:000005">
    <property type="entry name" value="Endonuclease III-like protein 1"/>
    <property type="match status" value="1"/>
</dbReference>
<dbReference type="PANTHER" id="PTHR43286">
    <property type="entry name" value="ENDONUCLEASE III-LIKE PROTEIN 1"/>
    <property type="match status" value="1"/>
</dbReference>
<name>A0A5E8CJ85_9ZZZZ</name>
<keyword evidence="7" id="KW-0378">Hydrolase</keyword>
<dbReference type="AlphaFoldDB" id="A0A5E8CJ85"/>
<dbReference type="SMART" id="SM00525">
    <property type="entry name" value="FES"/>
    <property type="match status" value="1"/>
</dbReference>
<evidence type="ECO:0000256" key="12">
    <source>
        <dbReference type="ARBA" id="ARBA00023239"/>
    </source>
</evidence>
<dbReference type="InterPro" id="IPR003265">
    <property type="entry name" value="HhH-GPD_domain"/>
</dbReference>
<feature type="domain" description="HhH-GPD" evidence="15">
    <location>
        <begin position="51"/>
        <end position="199"/>
    </location>
</feature>
<dbReference type="GO" id="GO:0006285">
    <property type="term" value="P:base-excision repair, AP site formation"/>
    <property type="evidence" value="ECO:0007669"/>
    <property type="project" value="InterPro"/>
</dbReference>
<dbReference type="InterPro" id="IPR004035">
    <property type="entry name" value="Endouclease-III_FeS-bd_BS"/>
</dbReference>
<comment type="similarity">
    <text evidence="2">Belongs to the Nth/MutY family.</text>
</comment>
<evidence type="ECO:0000256" key="4">
    <source>
        <dbReference type="ARBA" id="ARBA00022485"/>
    </source>
</evidence>
<evidence type="ECO:0000256" key="9">
    <source>
        <dbReference type="ARBA" id="ARBA00023004"/>
    </source>
</evidence>
<dbReference type="Pfam" id="PF10576">
    <property type="entry name" value="EndIII_4Fe-2S"/>
    <property type="match status" value="1"/>
</dbReference>
<sequence length="233" mass="26565">MQKNFLKTLKIIAKFRESLDAPVDIYGPQAIASKKEGDKVYRYQVLIALMLSSQTKDQITAKTISILQKYGLTPENINNTSVEKINELIKHSGFHNLKSKYIKNTTKIILDEYDSDIPKTLEELIKLPGVGYKMAILAMNIAWKINCGISVDTHVHKVSNRLGWIKTNKAEKTRKELEDWIPKEYWASINPLLVGFGQQVCLPRNPKCSSCPVNKYCAYNLNNKKVDNISYEV</sequence>
<dbReference type="PROSITE" id="PS01155">
    <property type="entry name" value="ENDONUCLEASE_III_2"/>
    <property type="match status" value="1"/>
</dbReference>
<accession>A0A5E8CJ85</accession>
<protein>
    <recommendedName>
        <fullName evidence="3">DNA-(apurinic or apyrimidinic site) lyase</fullName>
        <ecNumber evidence="3">4.2.99.18</ecNumber>
    </recommendedName>
</protein>
<evidence type="ECO:0000256" key="8">
    <source>
        <dbReference type="ARBA" id="ARBA00022946"/>
    </source>
</evidence>
<dbReference type="InterPro" id="IPR023170">
    <property type="entry name" value="HhH_base_excis_C"/>
</dbReference>
<dbReference type="GO" id="GO:0005634">
    <property type="term" value="C:nucleus"/>
    <property type="evidence" value="ECO:0007669"/>
    <property type="project" value="InterPro"/>
</dbReference>